<organism evidence="1 2">
    <name type="scientific">Janibacter alkaliphilus</name>
    <dbReference type="NCBI Taxonomy" id="1069963"/>
    <lineage>
        <taxon>Bacteria</taxon>
        <taxon>Bacillati</taxon>
        <taxon>Actinomycetota</taxon>
        <taxon>Actinomycetes</taxon>
        <taxon>Micrococcales</taxon>
        <taxon>Intrasporangiaceae</taxon>
        <taxon>Janibacter</taxon>
    </lineage>
</organism>
<dbReference type="RefSeq" id="WP_218875216.1">
    <property type="nucleotide sequence ID" value="NZ_JACBZX010000001.1"/>
</dbReference>
<dbReference type="Proteomes" id="UP000592181">
    <property type="component" value="Unassembled WGS sequence"/>
</dbReference>
<proteinExistence type="predicted"/>
<reference evidence="1 2" key="1">
    <citation type="submission" date="2020-07" db="EMBL/GenBank/DDBJ databases">
        <title>Sequencing the genomes of 1000 actinobacteria strains.</title>
        <authorList>
            <person name="Klenk H.-P."/>
        </authorList>
    </citation>
    <scope>NUCLEOTIDE SEQUENCE [LARGE SCALE GENOMIC DNA]</scope>
    <source>
        <strain evidence="1 2">DSM 24723</strain>
    </source>
</reference>
<evidence type="ECO:0000313" key="1">
    <source>
        <dbReference type="EMBL" id="NYG36718.1"/>
    </source>
</evidence>
<evidence type="ECO:0008006" key="3">
    <source>
        <dbReference type="Google" id="ProtNLM"/>
    </source>
</evidence>
<dbReference type="EMBL" id="JACBZX010000001">
    <property type="protein sequence ID" value="NYG36718.1"/>
    <property type="molecule type" value="Genomic_DNA"/>
</dbReference>
<comment type="caution">
    <text evidence="1">The sequence shown here is derived from an EMBL/GenBank/DDBJ whole genome shotgun (WGS) entry which is preliminary data.</text>
</comment>
<name>A0A852X2Q4_9MICO</name>
<sequence>MERGSQDIKVHPSEVDCFYQTVTDGSGRRLLHLSTFGSDGRESSPKSSQSLQIDEQMARELMQVLRSVFPGI</sequence>
<keyword evidence="2" id="KW-1185">Reference proteome</keyword>
<protein>
    <recommendedName>
        <fullName evidence="3">Methionyl-tRNA formyltransferase</fullName>
    </recommendedName>
</protein>
<evidence type="ECO:0000313" key="2">
    <source>
        <dbReference type="Proteomes" id="UP000592181"/>
    </source>
</evidence>
<gene>
    <name evidence="1" type="ORF">BJY28_001187</name>
</gene>
<dbReference type="AlphaFoldDB" id="A0A852X2Q4"/>
<accession>A0A852X2Q4</accession>